<evidence type="ECO:0000313" key="2">
    <source>
        <dbReference type="Proteomes" id="UP000215158"/>
    </source>
</evidence>
<proteinExistence type="predicted"/>
<gene>
    <name evidence="1" type="ORF">CJU94_01940</name>
</gene>
<organism evidence="1 2">
    <name type="scientific">Paraburkholderia aromaticivorans</name>
    <dbReference type="NCBI Taxonomy" id="2026199"/>
    <lineage>
        <taxon>Bacteria</taxon>
        <taxon>Pseudomonadati</taxon>
        <taxon>Pseudomonadota</taxon>
        <taxon>Betaproteobacteria</taxon>
        <taxon>Burkholderiales</taxon>
        <taxon>Burkholderiaceae</taxon>
        <taxon>Paraburkholderia</taxon>
    </lineage>
</organism>
<accession>A0A248VDS1</accession>
<dbReference type="InterPro" id="IPR058891">
    <property type="entry name" value="CPPA"/>
</dbReference>
<protein>
    <submittedName>
        <fullName evidence="1">Uncharacterized protein</fullName>
    </submittedName>
</protein>
<name>A0A248VDS1_9BURK</name>
<dbReference type="RefSeq" id="WP_095417325.1">
    <property type="nucleotide sequence ID" value="NZ_CP022989.1"/>
</dbReference>
<sequence length="93" mass="10505">MNQLIRILNDGDRETLAWLRKHVGDVRVAAAARHLGGNGKPYVSAVCRYLGVRPPTPHQHCRPVEDCTVGDNYLAQIRQLLAQRNQTLSKHRI</sequence>
<reference evidence="1 2" key="1">
    <citation type="submission" date="2017-08" db="EMBL/GenBank/DDBJ databases">
        <title>Identification and genetic characteristics of simultaneous BTEX- and naphthalene-degrading Paraburkholderia sp. BN5 isolated from petroleum-contaminated soil.</title>
        <authorList>
            <person name="Lee Y."/>
            <person name="Jeon C.O."/>
        </authorList>
    </citation>
    <scope>NUCLEOTIDE SEQUENCE [LARGE SCALE GENOMIC DNA]</scope>
    <source>
        <strain evidence="1 2">BN5</strain>
    </source>
</reference>
<dbReference type="Proteomes" id="UP000215158">
    <property type="component" value="Chromosome 1"/>
</dbReference>
<keyword evidence="2" id="KW-1185">Reference proteome</keyword>
<dbReference type="KEGG" id="parb:CJU94_01940"/>
<dbReference type="OrthoDB" id="8965940at2"/>
<dbReference type="Pfam" id="PF25860">
    <property type="entry name" value="CPPA"/>
    <property type="match status" value="1"/>
</dbReference>
<evidence type="ECO:0000313" key="1">
    <source>
        <dbReference type="EMBL" id="ASV97040.1"/>
    </source>
</evidence>
<dbReference type="EMBL" id="CP022989">
    <property type="protein sequence ID" value="ASV97040.1"/>
    <property type="molecule type" value="Genomic_DNA"/>
</dbReference>
<dbReference type="AlphaFoldDB" id="A0A248VDS1"/>